<feature type="domain" description="DOT1" evidence="2">
    <location>
        <begin position="30"/>
        <end position="149"/>
    </location>
</feature>
<name>A0A2H1EIJ0_9ARCH</name>
<organism evidence="3 4">
    <name type="scientific">Nitrosotalea sinensis</name>
    <dbReference type="NCBI Taxonomy" id="1499975"/>
    <lineage>
        <taxon>Archaea</taxon>
        <taxon>Nitrososphaerota</taxon>
        <taxon>Nitrososphaeria</taxon>
        <taxon>Nitrosotaleales</taxon>
        <taxon>Nitrosotaleaceae</taxon>
        <taxon>Nitrosotalea</taxon>
    </lineage>
</organism>
<dbReference type="InterPro" id="IPR029063">
    <property type="entry name" value="SAM-dependent_MTases_sf"/>
</dbReference>
<dbReference type="Gene3D" id="3.40.50.150">
    <property type="entry name" value="Vaccinia Virus protein VP39"/>
    <property type="match status" value="1"/>
</dbReference>
<evidence type="ECO:0000313" key="4">
    <source>
        <dbReference type="Proteomes" id="UP000232412"/>
    </source>
</evidence>
<dbReference type="AlphaFoldDB" id="A0A2H1EIJ0"/>
<evidence type="ECO:0000256" key="1">
    <source>
        <dbReference type="SAM" id="MobiDB-lite"/>
    </source>
</evidence>
<keyword evidence="4" id="KW-1185">Reference proteome</keyword>
<dbReference type="Proteomes" id="UP000232412">
    <property type="component" value="Unassembled WGS sequence"/>
</dbReference>
<dbReference type="RefSeq" id="WP_101010570.1">
    <property type="nucleotide sequence ID" value="NZ_FRFC01000004.1"/>
</dbReference>
<dbReference type="OrthoDB" id="6027at2157"/>
<evidence type="ECO:0000313" key="3">
    <source>
        <dbReference type="EMBL" id="SHO47071.1"/>
    </source>
</evidence>
<protein>
    <recommendedName>
        <fullName evidence="2">DOT1 domain-containing protein</fullName>
    </recommendedName>
</protein>
<sequence length="236" mass="27638">MKEEKRPVIDDTRSNDDPAIGPPIMFTNPHIRKMFNFVNASNDDVFYDLGSGWAQNIIIGITEFNLKKCIGIESDEDRYQNSIRRLKKYKIPKNRAKIIHGKFEDLFENKIKGVNLKEATIIFYGLETTGIFTKLKKNIRDGCKLVYYNKCLFPEIKANDSDYPFYVSISPFDKPLSAYDWLSSIIKKEKSSINKNKKPAMSELWNEFFHDFDVEDDRDLAEDYRDRLKKIFSNKS</sequence>
<reference evidence="4" key="1">
    <citation type="submission" date="2016-12" db="EMBL/GenBank/DDBJ databases">
        <authorList>
            <person name="Herbold C."/>
        </authorList>
    </citation>
    <scope>NUCLEOTIDE SEQUENCE [LARGE SCALE GENOMIC DNA]</scope>
</reference>
<dbReference type="EMBL" id="FRFC01000004">
    <property type="protein sequence ID" value="SHO47071.1"/>
    <property type="molecule type" value="Genomic_DNA"/>
</dbReference>
<dbReference type="InterPro" id="IPR025789">
    <property type="entry name" value="DOT1_dom"/>
</dbReference>
<dbReference type="GO" id="GO:0031151">
    <property type="term" value="F:histone H3K79 methyltransferase activity"/>
    <property type="evidence" value="ECO:0007669"/>
    <property type="project" value="InterPro"/>
</dbReference>
<dbReference type="SUPFAM" id="SSF53335">
    <property type="entry name" value="S-adenosyl-L-methionine-dependent methyltransferases"/>
    <property type="match status" value="1"/>
</dbReference>
<feature type="compositionally biased region" description="Basic and acidic residues" evidence="1">
    <location>
        <begin position="1"/>
        <end position="16"/>
    </location>
</feature>
<gene>
    <name evidence="3" type="ORF">NSIN_30337</name>
</gene>
<accession>A0A2H1EIJ0</accession>
<feature type="region of interest" description="Disordered" evidence="1">
    <location>
        <begin position="1"/>
        <end position="22"/>
    </location>
</feature>
<dbReference type="Pfam" id="PF08123">
    <property type="entry name" value="DOT1"/>
    <property type="match status" value="1"/>
</dbReference>
<proteinExistence type="predicted"/>
<evidence type="ECO:0000259" key="2">
    <source>
        <dbReference type="Pfam" id="PF08123"/>
    </source>
</evidence>